<dbReference type="OrthoDB" id="1038270at2"/>
<evidence type="ECO:0000313" key="2">
    <source>
        <dbReference type="EMBL" id="RDJ20144.1"/>
    </source>
</evidence>
<dbReference type="Gene3D" id="3.40.1360.10">
    <property type="match status" value="1"/>
</dbReference>
<dbReference type="InterPro" id="IPR006171">
    <property type="entry name" value="TOPRIM_dom"/>
</dbReference>
<dbReference type="GO" id="GO:0043139">
    <property type="term" value="F:5'-3' DNA helicase activity"/>
    <property type="evidence" value="ECO:0007669"/>
    <property type="project" value="InterPro"/>
</dbReference>
<gene>
    <name evidence="2" type="ORF">DWE98_26280</name>
</gene>
<sequence>MADFIQKLAAEGIRLRSYRLGNHKLPCPRCSAARKKKTEPCLSVTVFDDRVKWDCHHCPWIGGVGGNDFHPHHRKEVRMFNRPARVENPRRPDKLLAWFASRGISAATVERMCIYRSRQWFPQIEAEADCIAFSYEWAGVLRNVKYRDAAKNFRQEKQPEPVLYNADAIETGKDLIFVEGEMDVLAMIEAGLPNAVSLPNGAPDKPEQSDKRYEPLATHAAELEAAGRILIATDMDGPGELLAQELARRLGKDRCWRVRFPSAGDAQTKDANECLMDHGADVLRECVANAEPWPIDGLYSVDDFADSVWEMYRGNGPQPLSCGLGPDFDQAFKVMPGQFVVVTGIPNHGKSRFFDQVAVAMSGLHDWRWAVFSPETGTESHIADLCEIKAGAPFHAGPTMRMDPEQLSAALGWVRERFAFIDAADHTPTIDWVLGRAKAAVLRKGIRGLIIDPYNELEASRPSNQQETEFVSQLISKCKLFGRVHDVTVVVVAHPTKLLNPGGGKEPQPGLYDISGSAHWRNKADAGIVVYRDYEARKTIVSAKKIRRQPTCGAPGQVEFWFMGQERRFEAVAGSYRALGQAA</sequence>
<dbReference type="GO" id="GO:0005524">
    <property type="term" value="F:ATP binding"/>
    <property type="evidence" value="ECO:0007669"/>
    <property type="project" value="InterPro"/>
</dbReference>
<dbReference type="InterPro" id="IPR027417">
    <property type="entry name" value="P-loop_NTPase"/>
</dbReference>
<dbReference type="InterPro" id="IPR007694">
    <property type="entry name" value="DNA_helicase_DnaB-like_C"/>
</dbReference>
<dbReference type="RefSeq" id="WP_114832279.1">
    <property type="nucleotide sequence ID" value="NZ_QQTO01000022.1"/>
</dbReference>
<proteinExistence type="predicted"/>
<dbReference type="GO" id="GO:0003697">
    <property type="term" value="F:single-stranded DNA binding"/>
    <property type="evidence" value="ECO:0007669"/>
    <property type="project" value="InterPro"/>
</dbReference>
<keyword evidence="3" id="KW-1185">Reference proteome</keyword>
<dbReference type="PANTHER" id="PTHR12873">
    <property type="entry name" value="T7-LIKE MITOCHONDRIAL DNA HELICASE"/>
    <property type="match status" value="1"/>
</dbReference>
<organism evidence="2 3">
    <name type="scientific">Bosea caraganae</name>
    <dbReference type="NCBI Taxonomy" id="2763117"/>
    <lineage>
        <taxon>Bacteria</taxon>
        <taxon>Pseudomonadati</taxon>
        <taxon>Pseudomonadota</taxon>
        <taxon>Alphaproteobacteria</taxon>
        <taxon>Hyphomicrobiales</taxon>
        <taxon>Boseaceae</taxon>
        <taxon>Bosea</taxon>
    </lineage>
</organism>
<dbReference type="Gene3D" id="3.40.50.300">
    <property type="entry name" value="P-loop containing nucleotide triphosphate hydrolases"/>
    <property type="match status" value="1"/>
</dbReference>
<dbReference type="InterPro" id="IPR034154">
    <property type="entry name" value="TOPRIM_DnaG/twinkle"/>
</dbReference>
<dbReference type="SUPFAM" id="SSF56731">
    <property type="entry name" value="DNA primase core"/>
    <property type="match status" value="1"/>
</dbReference>
<dbReference type="GO" id="GO:0006260">
    <property type="term" value="P:DNA replication"/>
    <property type="evidence" value="ECO:0007669"/>
    <property type="project" value="InterPro"/>
</dbReference>
<dbReference type="InterPro" id="IPR027032">
    <property type="entry name" value="Twinkle-like"/>
</dbReference>
<evidence type="ECO:0000313" key="3">
    <source>
        <dbReference type="Proteomes" id="UP000255207"/>
    </source>
</evidence>
<name>A0A370KYS7_9HYPH</name>
<dbReference type="CDD" id="cd01029">
    <property type="entry name" value="TOPRIM_primases"/>
    <property type="match status" value="1"/>
</dbReference>
<reference evidence="3" key="1">
    <citation type="submission" date="2018-07" db="EMBL/GenBank/DDBJ databases">
        <authorList>
            <person name="Safronova V.I."/>
            <person name="Chirak E.R."/>
            <person name="Sazanova A.L."/>
        </authorList>
    </citation>
    <scope>NUCLEOTIDE SEQUENCE [LARGE SCALE GENOMIC DNA]</scope>
    <source>
        <strain evidence="3">RCAM04685</strain>
    </source>
</reference>
<dbReference type="EMBL" id="QQTP01000022">
    <property type="protein sequence ID" value="RDJ20144.1"/>
    <property type="molecule type" value="Genomic_DNA"/>
</dbReference>
<dbReference type="Pfam" id="PF13662">
    <property type="entry name" value="Toprim_4"/>
    <property type="match status" value="1"/>
</dbReference>
<dbReference type="Proteomes" id="UP000255207">
    <property type="component" value="Unassembled WGS sequence"/>
</dbReference>
<dbReference type="SMART" id="SM00493">
    <property type="entry name" value="TOPRIM"/>
    <property type="match status" value="1"/>
</dbReference>
<dbReference type="AlphaFoldDB" id="A0A370KYS7"/>
<dbReference type="PROSITE" id="PS51199">
    <property type="entry name" value="SF4_HELICASE"/>
    <property type="match status" value="1"/>
</dbReference>
<dbReference type="SUPFAM" id="SSF52540">
    <property type="entry name" value="P-loop containing nucleoside triphosphate hydrolases"/>
    <property type="match status" value="1"/>
</dbReference>
<comment type="caution">
    <text evidence="2">The sequence shown here is derived from an EMBL/GenBank/DDBJ whole genome shotgun (WGS) entry which is preliminary data.</text>
</comment>
<protein>
    <submittedName>
        <fullName evidence="2">Toprim domain-containing protein</fullName>
    </submittedName>
</protein>
<accession>A0A370KYS7</accession>
<feature type="domain" description="SF4 helicase" evidence="1">
    <location>
        <begin position="313"/>
        <end position="576"/>
    </location>
</feature>
<dbReference type="PANTHER" id="PTHR12873:SF0">
    <property type="entry name" value="TWINKLE MTDNA HELICASE"/>
    <property type="match status" value="1"/>
</dbReference>
<dbReference type="Pfam" id="PF03796">
    <property type="entry name" value="DnaB_C"/>
    <property type="match status" value="1"/>
</dbReference>
<evidence type="ECO:0000259" key="1">
    <source>
        <dbReference type="PROSITE" id="PS51199"/>
    </source>
</evidence>